<dbReference type="RefSeq" id="WP_007857890.1">
    <property type="nucleotide sequence ID" value="NZ_KQ235880.1"/>
</dbReference>
<evidence type="ECO:0000313" key="2">
    <source>
        <dbReference type="EMBL" id="KMW17795.1"/>
    </source>
</evidence>
<proteinExistence type="predicted"/>
<evidence type="ECO:0000256" key="1">
    <source>
        <dbReference type="SAM" id="Phobius"/>
    </source>
</evidence>
<protein>
    <submittedName>
        <fullName evidence="2">Uncharacterized protein</fullName>
    </submittedName>
</protein>
<organism evidence="2 3">
    <name type="scientific">[Clostridium] citroniae WAL-19142</name>
    <dbReference type="NCBI Taxonomy" id="742734"/>
    <lineage>
        <taxon>Bacteria</taxon>
        <taxon>Bacillati</taxon>
        <taxon>Bacillota</taxon>
        <taxon>Clostridia</taxon>
        <taxon>Lachnospirales</taxon>
        <taxon>Lachnospiraceae</taxon>
        <taxon>Enterocloster</taxon>
    </lineage>
</organism>
<feature type="transmembrane region" description="Helical" evidence="1">
    <location>
        <begin position="95"/>
        <end position="114"/>
    </location>
</feature>
<dbReference type="EMBL" id="ADLK01000026">
    <property type="protein sequence ID" value="KMW17795.1"/>
    <property type="molecule type" value="Genomic_DNA"/>
</dbReference>
<feature type="transmembrane region" description="Helical" evidence="1">
    <location>
        <begin position="60"/>
        <end position="83"/>
    </location>
</feature>
<dbReference type="Proteomes" id="UP000037392">
    <property type="component" value="Unassembled WGS sequence"/>
</dbReference>
<dbReference type="GeneID" id="93166369"/>
<keyword evidence="1" id="KW-1133">Transmembrane helix</keyword>
<evidence type="ECO:0000313" key="3">
    <source>
        <dbReference type="Proteomes" id="UP000037392"/>
    </source>
</evidence>
<comment type="caution">
    <text evidence="2">The sequence shown here is derived from an EMBL/GenBank/DDBJ whole genome shotgun (WGS) entry which is preliminary data.</text>
</comment>
<feature type="transmembrane region" description="Helical" evidence="1">
    <location>
        <begin position="30"/>
        <end position="54"/>
    </location>
</feature>
<dbReference type="OrthoDB" id="2086253at2"/>
<name>A0A0J9EPL8_9FIRM</name>
<keyword evidence="1" id="KW-0472">Membrane</keyword>
<dbReference type="AlphaFoldDB" id="A0A0J9EPL8"/>
<accession>A0A0J9EPL8</accession>
<sequence>MELHVIWFIIPFILLCGIVYSVLRGYIYGAVLAALSLLAALINLVYYIAGFFLHIKIRNTLALCLFLGVMSAVWLMAVLPFAYRHWAKRPSVSMCLIVNVFLILTWNILVYISYFL</sequence>
<feature type="transmembrane region" description="Helical" evidence="1">
    <location>
        <begin position="6"/>
        <end position="23"/>
    </location>
</feature>
<gene>
    <name evidence="2" type="ORF">HMPREF9470_03484</name>
</gene>
<dbReference type="PATRIC" id="fig|742734.4.peg.3735"/>
<reference evidence="2 3" key="1">
    <citation type="submission" date="2011-04" db="EMBL/GenBank/DDBJ databases">
        <title>The Genome Sequence of Clostridium citroniae WAL-19142.</title>
        <authorList>
            <consortium name="The Broad Institute Genome Sequencing Platform"/>
            <person name="Earl A."/>
            <person name="Ward D."/>
            <person name="Feldgarden M."/>
            <person name="Gevers D."/>
            <person name="Warren Y.A."/>
            <person name="Tyrrell K.L."/>
            <person name="Citron D.M."/>
            <person name="Goldstein E.J."/>
            <person name="Daigneault M."/>
            <person name="Allen-Vercoe E."/>
            <person name="Young S.K."/>
            <person name="Zeng Q."/>
            <person name="Gargeya S."/>
            <person name="Fitzgerald M."/>
            <person name="Haas B."/>
            <person name="Abouelleil A."/>
            <person name="Alvarado L."/>
            <person name="Arachchi H.M."/>
            <person name="Berlin A."/>
            <person name="Brown A."/>
            <person name="Chapman S.B."/>
            <person name="Chen Z."/>
            <person name="Dunbar C."/>
            <person name="Freedman E."/>
            <person name="Gearin G."/>
            <person name="Gellesch M."/>
            <person name="Goldberg J."/>
            <person name="Griggs A."/>
            <person name="Gujja S."/>
            <person name="Heilman E.R."/>
            <person name="Heiman D."/>
            <person name="Howarth C."/>
            <person name="Larson L."/>
            <person name="Lui A."/>
            <person name="MacDonald P.J."/>
            <person name="Mehta T."/>
            <person name="Montmayeur A."/>
            <person name="Murphy C."/>
            <person name="Neiman D."/>
            <person name="Pearson M."/>
            <person name="Priest M."/>
            <person name="Roberts A."/>
            <person name="Saif S."/>
            <person name="Shea T."/>
            <person name="Shenoy N."/>
            <person name="Sisk P."/>
            <person name="Stolte C."/>
            <person name="Sykes S."/>
            <person name="White J."/>
            <person name="Yandava C."/>
            <person name="Wortman J."/>
            <person name="Nusbaum C."/>
            <person name="Birren B."/>
        </authorList>
    </citation>
    <scope>NUCLEOTIDE SEQUENCE [LARGE SCALE GENOMIC DNA]</scope>
    <source>
        <strain evidence="2 3">WAL-19142</strain>
    </source>
</reference>
<keyword evidence="1" id="KW-0812">Transmembrane</keyword>